<evidence type="ECO:0000256" key="1">
    <source>
        <dbReference type="SAM" id="MobiDB-lite"/>
    </source>
</evidence>
<dbReference type="InterPro" id="IPR021243">
    <property type="entry name" value="DUF2804"/>
</dbReference>
<feature type="region of interest" description="Disordered" evidence="1">
    <location>
        <begin position="117"/>
        <end position="154"/>
    </location>
</feature>
<dbReference type="EMBL" id="UGUV01000002">
    <property type="protein sequence ID" value="SUD53878.1"/>
    <property type="molecule type" value="Genomic_DNA"/>
</dbReference>
<dbReference type="Pfam" id="PF10974">
    <property type="entry name" value="DUF2804"/>
    <property type="match status" value="1"/>
</dbReference>
<evidence type="ECO:0000313" key="3">
    <source>
        <dbReference type="Proteomes" id="UP000255303"/>
    </source>
</evidence>
<dbReference type="PANTHER" id="PTHR35868:SF3">
    <property type="entry name" value="DUF2804 DOMAIN-CONTAINING PROTEIN"/>
    <property type="match status" value="1"/>
</dbReference>
<feature type="compositionally biased region" description="Basic residues" evidence="1">
    <location>
        <begin position="123"/>
        <end position="145"/>
    </location>
</feature>
<organism evidence="2 3">
    <name type="scientific">Ectopseudomonas oleovorans</name>
    <name type="common">Pseudomonas oleovorans</name>
    <dbReference type="NCBI Taxonomy" id="301"/>
    <lineage>
        <taxon>Bacteria</taxon>
        <taxon>Pseudomonadati</taxon>
        <taxon>Pseudomonadota</taxon>
        <taxon>Gammaproteobacteria</taxon>
        <taxon>Pseudomonadales</taxon>
        <taxon>Pseudomonadaceae</taxon>
        <taxon>Ectopseudomonas</taxon>
    </lineage>
</organism>
<dbReference type="RefSeq" id="WP_373855183.1">
    <property type="nucleotide sequence ID" value="NZ_FNZC01000069.1"/>
</dbReference>
<sequence>MPPVGSLQLGGKHYSCVPGQSFAALDFGRGAWPLNTYWQRAAFAAAGGIAGNFGAGWLDHSGLSKNSLWFGGKVQLLDSPLHIERSSQAPLAPWRLDSEDDCVALRFTPRQLHKVCPNSALPRQHRTALRSLPRRAARPQRRARAGGRSAGLAG</sequence>
<reference evidence="2 3" key="1">
    <citation type="submission" date="2018-06" db="EMBL/GenBank/DDBJ databases">
        <authorList>
            <consortium name="Pathogen Informatics"/>
            <person name="Doyle S."/>
        </authorList>
    </citation>
    <scope>NUCLEOTIDE SEQUENCE [LARGE SCALE GENOMIC DNA]</scope>
    <source>
        <strain evidence="2 3">NCTC10692</strain>
    </source>
</reference>
<accession>A0A379JZ87</accession>
<protein>
    <submittedName>
        <fullName evidence="2">Protein of uncharacterized function (DUF2804)</fullName>
    </submittedName>
</protein>
<dbReference type="PANTHER" id="PTHR35868">
    <property type="entry name" value="DUF2804 DOMAIN-CONTAINING PROTEIN-RELATED"/>
    <property type="match status" value="1"/>
</dbReference>
<proteinExistence type="predicted"/>
<name>A0A379JZ87_ECTOL</name>
<dbReference type="AlphaFoldDB" id="A0A379JZ87"/>
<evidence type="ECO:0000313" key="2">
    <source>
        <dbReference type="EMBL" id="SUD53878.1"/>
    </source>
</evidence>
<gene>
    <name evidence="2" type="ORF">NCTC10692_04431</name>
</gene>
<dbReference type="Proteomes" id="UP000255303">
    <property type="component" value="Unassembled WGS sequence"/>
</dbReference>